<protein>
    <submittedName>
        <fullName evidence="2">Uncharacterized protein</fullName>
    </submittedName>
</protein>
<dbReference type="OrthoDB" id="2062630at2"/>
<dbReference type="EMBL" id="CP002160">
    <property type="protein sequence ID" value="ADL52870.1"/>
    <property type="molecule type" value="Genomic_DNA"/>
</dbReference>
<name>D9SUB5_CLOC7</name>
<dbReference type="RefSeq" id="WP_010073254.1">
    <property type="nucleotide sequence ID" value="NC_014393.1"/>
</dbReference>
<keyword evidence="3" id="KW-1185">Reference proteome</keyword>
<dbReference type="AlphaFoldDB" id="D9SUB5"/>
<dbReference type="Pfam" id="PF19601">
    <property type="entry name" value="DUF6106"/>
    <property type="match status" value="1"/>
</dbReference>
<dbReference type="InterPro" id="IPR046088">
    <property type="entry name" value="DUF6106"/>
</dbReference>
<dbReference type="eggNOG" id="ENOG50332G5">
    <property type="taxonomic scope" value="Bacteria"/>
</dbReference>
<dbReference type="STRING" id="573061.Clocel_3184"/>
<reference evidence="2 3" key="1">
    <citation type="submission" date="2010-08" db="EMBL/GenBank/DDBJ databases">
        <title>Complete sequence of Clostridium cellulovorans 743B.</title>
        <authorList>
            <consortium name="US DOE Joint Genome Institute"/>
            <person name="Lucas S."/>
            <person name="Copeland A."/>
            <person name="Lapidus A."/>
            <person name="Cheng J.-F."/>
            <person name="Bruce D."/>
            <person name="Goodwin L."/>
            <person name="Pitluck S."/>
            <person name="Chertkov O."/>
            <person name="Detter J.C."/>
            <person name="Han C."/>
            <person name="Tapia R."/>
            <person name="Land M."/>
            <person name="Hauser L."/>
            <person name="Chang Y.-J."/>
            <person name="Jeffries C."/>
            <person name="Kyrpides N."/>
            <person name="Ivanova N."/>
            <person name="Mikhailova N."/>
            <person name="Hemme C.L."/>
            <person name="Woyke T."/>
        </authorList>
    </citation>
    <scope>NUCLEOTIDE SEQUENCE [LARGE SCALE GENOMIC DNA]</scope>
    <source>
        <strain evidence="3">ATCC 35296 / DSM 3052 / OCM 3 / 743B</strain>
    </source>
</reference>
<gene>
    <name evidence="2" type="ordered locus">Clocel_3184</name>
</gene>
<keyword evidence="1" id="KW-1133">Transmembrane helix</keyword>
<evidence type="ECO:0000256" key="1">
    <source>
        <dbReference type="SAM" id="Phobius"/>
    </source>
</evidence>
<evidence type="ECO:0000313" key="3">
    <source>
        <dbReference type="Proteomes" id="UP000002730"/>
    </source>
</evidence>
<dbReference type="KEGG" id="ccb:Clocel_3184"/>
<feature type="transmembrane region" description="Helical" evidence="1">
    <location>
        <begin position="39"/>
        <end position="56"/>
    </location>
</feature>
<keyword evidence="1" id="KW-0812">Transmembrane</keyword>
<proteinExistence type="predicted"/>
<evidence type="ECO:0000313" key="2">
    <source>
        <dbReference type="EMBL" id="ADL52870.1"/>
    </source>
</evidence>
<organism evidence="2 3">
    <name type="scientific">Clostridium cellulovorans (strain ATCC 35296 / DSM 3052 / OCM 3 / 743B)</name>
    <dbReference type="NCBI Taxonomy" id="573061"/>
    <lineage>
        <taxon>Bacteria</taxon>
        <taxon>Bacillati</taxon>
        <taxon>Bacillota</taxon>
        <taxon>Clostridia</taxon>
        <taxon>Eubacteriales</taxon>
        <taxon>Clostridiaceae</taxon>
        <taxon>Clostridium</taxon>
    </lineage>
</organism>
<accession>D9SUB5</accession>
<keyword evidence="1" id="KW-0472">Membrane</keyword>
<dbReference type="HOGENOM" id="CLU_113258_0_0_9"/>
<sequence length="163" mass="18780">MDGFHEQFLESKKPAIYTVAVALHYFTLGLGLLSMLLGQIALAILAFLIAIAMYFVKRNAYIEYEYELTMSEFDISVIYDKQRRKAFASFDVKDIEIMAPENSHEVLAHKDAKVKKCYTSAYEDANKYAVITTKNGKKVKYLIVPDEEMIRICFAMNPRKVRK</sequence>
<dbReference type="Proteomes" id="UP000002730">
    <property type="component" value="Chromosome"/>
</dbReference>